<dbReference type="GO" id="GO:1901259">
    <property type="term" value="P:chloroplast rRNA processing"/>
    <property type="evidence" value="ECO:0007669"/>
    <property type="project" value="TreeGrafter"/>
</dbReference>
<sequence>MAALESSLSVFAPQRFSTIHLFPAKPPEFVKLHASLSHSHNLLFSSNASSKTPKPCTQLCSALQEVAEAATEEEPEQDQQATYIKKKLYVFTLPWSMSAADIKDLFGQCGTVTDVEIIRGKDGRGKGYAFVTMASGEEAQAAVDKFDTLELSGRILRVELAKRFKKPSPPGPPSPPPSEARHVIYASNLAWKVRSTHLREFFTENFKAPLSARIVFDTPSGWATGYGFISYLTKEEAEAAISALDGKELMGRSLFLKISEKKVKEAGSEKDEDLDQGHDAPTEES</sequence>
<dbReference type="Gene3D" id="3.30.70.330">
    <property type="match status" value="2"/>
</dbReference>
<dbReference type="InterPro" id="IPR035979">
    <property type="entry name" value="RBD_domain_sf"/>
</dbReference>
<evidence type="ECO:0000256" key="2">
    <source>
        <dbReference type="PROSITE-ProRule" id="PRU00176"/>
    </source>
</evidence>
<dbReference type="PROSITE" id="PS50102">
    <property type="entry name" value="RRM"/>
    <property type="match status" value="2"/>
</dbReference>
<evidence type="ECO:0000256" key="1">
    <source>
        <dbReference type="ARBA" id="ARBA00022884"/>
    </source>
</evidence>
<organism evidence="5">
    <name type="scientific">Lotus japonicus</name>
    <name type="common">Lotus corniculatus var. japonicus</name>
    <dbReference type="NCBI Taxonomy" id="34305"/>
    <lineage>
        <taxon>Eukaryota</taxon>
        <taxon>Viridiplantae</taxon>
        <taxon>Streptophyta</taxon>
        <taxon>Embryophyta</taxon>
        <taxon>Tracheophyta</taxon>
        <taxon>Spermatophyta</taxon>
        <taxon>Magnoliopsida</taxon>
        <taxon>eudicotyledons</taxon>
        <taxon>Gunneridae</taxon>
        <taxon>Pentapetalae</taxon>
        <taxon>rosids</taxon>
        <taxon>fabids</taxon>
        <taxon>Fabales</taxon>
        <taxon>Fabaceae</taxon>
        <taxon>Papilionoideae</taxon>
        <taxon>50 kb inversion clade</taxon>
        <taxon>NPAAA clade</taxon>
        <taxon>Hologalegina</taxon>
        <taxon>robinioid clade</taxon>
        <taxon>Loteae</taxon>
        <taxon>Lotus</taxon>
    </lineage>
</organism>
<dbReference type="SMART" id="SM00360">
    <property type="entry name" value="RRM"/>
    <property type="match status" value="2"/>
</dbReference>
<dbReference type="InterPro" id="IPR012677">
    <property type="entry name" value="Nucleotide-bd_a/b_plait_sf"/>
</dbReference>
<dbReference type="AlphaFoldDB" id="I3SJV5"/>
<dbReference type="SUPFAM" id="SSF54928">
    <property type="entry name" value="RNA-binding domain, RBD"/>
    <property type="match status" value="1"/>
</dbReference>
<feature type="region of interest" description="Disordered" evidence="3">
    <location>
        <begin position="263"/>
        <end position="285"/>
    </location>
</feature>
<evidence type="ECO:0000256" key="3">
    <source>
        <dbReference type="SAM" id="MobiDB-lite"/>
    </source>
</evidence>
<feature type="domain" description="RRM" evidence="4">
    <location>
        <begin position="182"/>
        <end position="261"/>
    </location>
</feature>
<dbReference type="PANTHER" id="PTHR48025">
    <property type="entry name" value="OS02G0815200 PROTEIN"/>
    <property type="match status" value="1"/>
</dbReference>
<dbReference type="InterPro" id="IPR000504">
    <property type="entry name" value="RRM_dom"/>
</dbReference>
<dbReference type="GO" id="GO:0009535">
    <property type="term" value="C:chloroplast thylakoid membrane"/>
    <property type="evidence" value="ECO:0007669"/>
    <property type="project" value="TreeGrafter"/>
</dbReference>
<dbReference type="InterPro" id="IPR050502">
    <property type="entry name" value="Euk_RNA-bind_prot"/>
</dbReference>
<dbReference type="Pfam" id="PF00076">
    <property type="entry name" value="RRM_1"/>
    <property type="match status" value="2"/>
</dbReference>
<protein>
    <recommendedName>
        <fullName evidence="4">RRM domain-containing protein</fullName>
    </recommendedName>
</protein>
<keyword evidence="1 2" id="KW-0694">RNA-binding</keyword>
<evidence type="ECO:0000313" key="5">
    <source>
        <dbReference type="EMBL" id="AFK40547.1"/>
    </source>
</evidence>
<dbReference type="PANTHER" id="PTHR48025:SF6">
    <property type="entry name" value="RRM DOMAIN-CONTAINING PROTEIN"/>
    <property type="match status" value="1"/>
</dbReference>
<reference evidence="5" key="1">
    <citation type="submission" date="2012-05" db="EMBL/GenBank/DDBJ databases">
        <authorList>
            <person name="Krishnakumar V."/>
            <person name="Cheung F."/>
            <person name="Xiao Y."/>
            <person name="Chan A."/>
            <person name="Moskal W.A."/>
            <person name="Town C.D."/>
        </authorList>
    </citation>
    <scope>NUCLEOTIDE SEQUENCE</scope>
</reference>
<feature type="domain" description="RRM" evidence="4">
    <location>
        <begin position="86"/>
        <end position="163"/>
    </location>
</feature>
<proteinExistence type="evidence at transcript level"/>
<dbReference type="EMBL" id="BT140752">
    <property type="protein sequence ID" value="AFK40547.1"/>
    <property type="molecule type" value="mRNA"/>
</dbReference>
<accession>I3SJV5</accession>
<evidence type="ECO:0000259" key="4">
    <source>
        <dbReference type="PROSITE" id="PS50102"/>
    </source>
</evidence>
<name>I3SJV5_LOTJA</name>
<dbReference type="GO" id="GO:0003729">
    <property type="term" value="F:mRNA binding"/>
    <property type="evidence" value="ECO:0007669"/>
    <property type="project" value="TreeGrafter"/>
</dbReference>